<gene>
    <name evidence="1" type="ORF">J2Z32_000367</name>
</gene>
<organism evidence="1 2">
    <name type="scientific">Paenibacillus turicensis</name>
    <dbReference type="NCBI Taxonomy" id="160487"/>
    <lineage>
        <taxon>Bacteria</taxon>
        <taxon>Bacillati</taxon>
        <taxon>Bacillota</taxon>
        <taxon>Bacilli</taxon>
        <taxon>Bacillales</taxon>
        <taxon>Paenibacillaceae</taxon>
        <taxon>Paenibacillus</taxon>
    </lineage>
</organism>
<reference evidence="1 2" key="1">
    <citation type="submission" date="2021-03" db="EMBL/GenBank/DDBJ databases">
        <title>Genomic Encyclopedia of Type Strains, Phase IV (KMG-IV): sequencing the most valuable type-strain genomes for metagenomic binning, comparative biology and taxonomic classification.</title>
        <authorList>
            <person name="Goeker M."/>
        </authorList>
    </citation>
    <scope>NUCLEOTIDE SEQUENCE [LARGE SCALE GENOMIC DNA]</scope>
    <source>
        <strain evidence="1 2">DSM 14349</strain>
    </source>
</reference>
<proteinExistence type="predicted"/>
<protein>
    <recommendedName>
        <fullName evidence="3">Integron gene cassette protein</fullName>
    </recommendedName>
</protein>
<dbReference type="Proteomes" id="UP001519272">
    <property type="component" value="Unassembled WGS sequence"/>
</dbReference>
<sequence>MQSIVVKLDPVLLANPDLDLRYEIPEAIELYTNGKIVERGYDYLEDENNSMTIWLGCDDANTAYLDVLECFKQQKILENDLTHAVEIYTSIEEDADFDKCKLVYRHA</sequence>
<evidence type="ECO:0000313" key="2">
    <source>
        <dbReference type="Proteomes" id="UP001519272"/>
    </source>
</evidence>
<evidence type="ECO:0000313" key="1">
    <source>
        <dbReference type="EMBL" id="MBP1903755.1"/>
    </source>
</evidence>
<dbReference type="RefSeq" id="WP_210087418.1">
    <property type="nucleotide sequence ID" value="NZ_JAGGKG010000001.1"/>
</dbReference>
<keyword evidence="2" id="KW-1185">Reference proteome</keyword>
<dbReference type="EMBL" id="JAGGKG010000001">
    <property type="protein sequence ID" value="MBP1903755.1"/>
    <property type="molecule type" value="Genomic_DNA"/>
</dbReference>
<comment type="caution">
    <text evidence="1">The sequence shown here is derived from an EMBL/GenBank/DDBJ whole genome shotgun (WGS) entry which is preliminary data.</text>
</comment>
<name>A0ABS4FME6_9BACL</name>
<accession>A0ABS4FME6</accession>
<evidence type="ECO:0008006" key="3">
    <source>
        <dbReference type="Google" id="ProtNLM"/>
    </source>
</evidence>